<keyword evidence="4" id="KW-1185">Reference proteome</keyword>
<proteinExistence type="predicted"/>
<name>A0AAU9LAW9_9STRA</name>
<dbReference type="Proteomes" id="UP001158986">
    <property type="component" value="Unassembled WGS sequence"/>
</dbReference>
<dbReference type="EMBL" id="CAKKTJ010000330">
    <property type="protein sequence ID" value="CAH0481889.1"/>
    <property type="molecule type" value="Genomic_DNA"/>
</dbReference>
<keyword evidence="1" id="KW-1133">Transmembrane helix</keyword>
<evidence type="ECO:0000313" key="3">
    <source>
        <dbReference type="EMBL" id="CAH0517318.1"/>
    </source>
</evidence>
<gene>
    <name evidence="3" type="ORF">PBS001_LOCUS3939</name>
    <name evidence="2" type="ORF">PBS003_LOCUS8490</name>
</gene>
<organism evidence="2 5">
    <name type="scientific">Peronospora belbahrii</name>
    <dbReference type="NCBI Taxonomy" id="622444"/>
    <lineage>
        <taxon>Eukaryota</taxon>
        <taxon>Sar</taxon>
        <taxon>Stramenopiles</taxon>
        <taxon>Oomycota</taxon>
        <taxon>Peronosporomycetes</taxon>
        <taxon>Peronosporales</taxon>
        <taxon>Peronosporaceae</taxon>
        <taxon>Peronospora</taxon>
    </lineage>
</organism>
<dbReference type="AlphaFoldDB" id="A0AAU9LAW9"/>
<sequence>MYPLLLPFVLAYVAFLAFLVQTKHEKVVLHTWTFYLLSIGTGLVVLRYFELYLVDLPQVLAFREHPEFVTEGLLSC</sequence>
<keyword evidence="1" id="KW-0472">Membrane</keyword>
<protein>
    <submittedName>
        <fullName evidence="2">Uncharacterized protein</fullName>
    </submittedName>
</protein>
<evidence type="ECO:0000313" key="5">
    <source>
        <dbReference type="Proteomes" id="UP001160483"/>
    </source>
</evidence>
<comment type="caution">
    <text evidence="2">The sequence shown here is derived from an EMBL/GenBank/DDBJ whole genome shotgun (WGS) entry which is preliminary data.</text>
</comment>
<evidence type="ECO:0000313" key="4">
    <source>
        <dbReference type="Proteomes" id="UP001158986"/>
    </source>
</evidence>
<reference evidence="2 4" key="1">
    <citation type="submission" date="2021-11" db="EMBL/GenBank/DDBJ databases">
        <authorList>
            <person name="Islam A."/>
            <person name="Islam S."/>
            <person name="Flora M.S."/>
            <person name="Rahman M."/>
            <person name="Ziaur R.M."/>
            <person name="Epstein J.H."/>
            <person name="Hassan M."/>
            <person name="Klassen M."/>
            <person name="Woodard K."/>
            <person name="Webb A."/>
            <person name="Webby R.J."/>
            <person name="El Zowalaty M.E."/>
        </authorList>
    </citation>
    <scope>NUCLEOTIDE SEQUENCE</scope>
    <source>
        <strain evidence="3">Pbs1</strain>
        <strain evidence="2">Pbs3</strain>
    </source>
</reference>
<feature type="transmembrane region" description="Helical" evidence="1">
    <location>
        <begin position="32"/>
        <end position="49"/>
    </location>
</feature>
<dbReference type="EMBL" id="CAKLCB010000232">
    <property type="protein sequence ID" value="CAH0517318.1"/>
    <property type="molecule type" value="Genomic_DNA"/>
</dbReference>
<keyword evidence="1" id="KW-0812">Transmembrane</keyword>
<dbReference type="Proteomes" id="UP001160483">
    <property type="component" value="Unassembled WGS sequence"/>
</dbReference>
<evidence type="ECO:0000256" key="1">
    <source>
        <dbReference type="SAM" id="Phobius"/>
    </source>
</evidence>
<accession>A0AAU9LAW9</accession>
<evidence type="ECO:0000313" key="2">
    <source>
        <dbReference type="EMBL" id="CAH0481889.1"/>
    </source>
</evidence>